<dbReference type="GO" id="GO:0006281">
    <property type="term" value="P:DNA repair"/>
    <property type="evidence" value="ECO:0007669"/>
    <property type="project" value="UniProtKB-KW"/>
</dbReference>
<dbReference type="SUPFAM" id="SSF52540">
    <property type="entry name" value="P-loop containing nucleoside triphosphate hydrolases"/>
    <property type="match status" value="1"/>
</dbReference>
<evidence type="ECO:0000256" key="4">
    <source>
        <dbReference type="ARBA" id="ARBA00022763"/>
    </source>
</evidence>
<evidence type="ECO:0000313" key="17">
    <source>
        <dbReference type="EMBL" id="KAL3810939.1"/>
    </source>
</evidence>
<keyword evidence="9" id="KW-0143">Chaperone</keyword>
<dbReference type="GO" id="GO:0005524">
    <property type="term" value="F:ATP binding"/>
    <property type="evidence" value="ECO:0007669"/>
    <property type="project" value="UniProtKB-KW"/>
</dbReference>
<evidence type="ECO:0000256" key="1">
    <source>
        <dbReference type="ARBA" id="ARBA00004123"/>
    </source>
</evidence>
<feature type="signal peptide" evidence="15">
    <location>
        <begin position="1"/>
        <end position="24"/>
    </location>
</feature>
<keyword evidence="12" id="KW-0676">Redox-active center</keyword>
<feature type="compositionally biased region" description="Low complexity" evidence="14">
    <location>
        <begin position="95"/>
        <end position="111"/>
    </location>
</feature>
<dbReference type="SMART" id="SM00533">
    <property type="entry name" value="MUTSd"/>
    <property type="match status" value="1"/>
</dbReference>
<dbReference type="InterPro" id="IPR036187">
    <property type="entry name" value="DNA_mismatch_repair_MutS_sf"/>
</dbReference>
<evidence type="ECO:0000256" key="10">
    <source>
        <dbReference type="ARBA" id="ARBA00023204"/>
    </source>
</evidence>
<dbReference type="PANTHER" id="PTHR11361">
    <property type="entry name" value="DNA MISMATCH REPAIR PROTEIN MUTS FAMILY MEMBER"/>
    <property type="match status" value="1"/>
</dbReference>
<dbReference type="InterPro" id="IPR016154">
    <property type="entry name" value="Heat_shock_Hsp33_C"/>
</dbReference>
<feature type="chain" id="PRO_5044837116" description="DNA mismatch repair proteins mutS family domain-containing protein" evidence="15">
    <location>
        <begin position="25"/>
        <end position="1354"/>
    </location>
</feature>
<keyword evidence="18" id="KW-1185">Reference proteome</keyword>
<evidence type="ECO:0000313" key="18">
    <source>
        <dbReference type="Proteomes" id="UP001530377"/>
    </source>
</evidence>
<evidence type="ECO:0000256" key="9">
    <source>
        <dbReference type="ARBA" id="ARBA00023186"/>
    </source>
</evidence>
<keyword evidence="8" id="KW-1015">Disulfide bond</keyword>
<comment type="subcellular location">
    <subcellularLocation>
        <location evidence="1">Nucleus</location>
    </subcellularLocation>
</comment>
<gene>
    <name evidence="17" type="ORF">ACHAXA_001112</name>
</gene>
<evidence type="ECO:0000256" key="3">
    <source>
        <dbReference type="ARBA" id="ARBA00022741"/>
    </source>
</evidence>
<dbReference type="InterPro" id="IPR000432">
    <property type="entry name" value="DNA_mismatch_repair_MutS_C"/>
</dbReference>
<evidence type="ECO:0000256" key="5">
    <source>
        <dbReference type="ARBA" id="ARBA00022833"/>
    </source>
</evidence>
<protein>
    <recommendedName>
        <fullName evidence="16">DNA mismatch repair proteins mutS family domain-containing protein</fullName>
    </recommendedName>
</protein>
<dbReference type="Pfam" id="PF05192">
    <property type="entry name" value="MutS_III"/>
    <property type="match status" value="1"/>
</dbReference>
<keyword evidence="3" id="KW-0547">Nucleotide-binding</keyword>
<feature type="region of interest" description="Disordered" evidence="14">
    <location>
        <begin position="87"/>
        <end position="112"/>
    </location>
</feature>
<dbReference type="Pfam" id="PF00488">
    <property type="entry name" value="MutS_V"/>
    <property type="match status" value="1"/>
</dbReference>
<keyword evidence="2" id="KW-0963">Cytoplasm</keyword>
<dbReference type="Gene3D" id="3.90.1280.10">
    <property type="entry name" value="HSP33 redox switch-like"/>
    <property type="match status" value="1"/>
</dbReference>
<evidence type="ECO:0000256" key="7">
    <source>
        <dbReference type="ARBA" id="ARBA00023125"/>
    </source>
</evidence>
<comment type="caution">
    <text evidence="17">The sequence shown here is derived from an EMBL/GenBank/DDBJ whole genome shotgun (WGS) entry which is preliminary data.</text>
</comment>
<keyword evidence="6" id="KW-0067">ATP-binding</keyword>
<feature type="region of interest" description="Disordered" evidence="14">
    <location>
        <begin position="415"/>
        <end position="442"/>
    </location>
</feature>
<evidence type="ECO:0000256" key="2">
    <source>
        <dbReference type="ARBA" id="ARBA00022490"/>
    </source>
</evidence>
<dbReference type="GO" id="GO:0005634">
    <property type="term" value="C:nucleus"/>
    <property type="evidence" value="ECO:0007669"/>
    <property type="project" value="UniProtKB-SubCell"/>
</dbReference>
<dbReference type="SUPFAM" id="SSF118352">
    <property type="entry name" value="HSP33 redox switch-like"/>
    <property type="match status" value="1"/>
</dbReference>
<accession>A0ABD3RD38</accession>
<dbReference type="PANTHER" id="PTHR11361:SF35">
    <property type="entry name" value="DNA MISMATCH REPAIR PROTEIN MSH2"/>
    <property type="match status" value="1"/>
</dbReference>
<dbReference type="FunFam" id="3.40.50.300:FF:002852">
    <property type="entry name" value="Mismatch repair protein"/>
    <property type="match status" value="1"/>
</dbReference>
<evidence type="ECO:0000256" key="11">
    <source>
        <dbReference type="ARBA" id="ARBA00023242"/>
    </source>
</evidence>
<evidence type="ECO:0000256" key="12">
    <source>
        <dbReference type="ARBA" id="ARBA00023284"/>
    </source>
</evidence>
<keyword evidence="15" id="KW-0732">Signal</keyword>
<evidence type="ECO:0000259" key="16">
    <source>
        <dbReference type="PROSITE" id="PS00486"/>
    </source>
</evidence>
<dbReference type="Gene3D" id="3.40.50.300">
    <property type="entry name" value="P-loop containing nucleotide triphosphate hydrolases"/>
    <property type="match status" value="1"/>
</dbReference>
<name>A0ABD3RD38_9STRA</name>
<evidence type="ECO:0000256" key="13">
    <source>
        <dbReference type="SAM" id="Coils"/>
    </source>
</evidence>
<keyword evidence="4" id="KW-0227">DNA damage</keyword>
<evidence type="ECO:0000256" key="15">
    <source>
        <dbReference type="SAM" id="SignalP"/>
    </source>
</evidence>
<dbReference type="InterPro" id="IPR045076">
    <property type="entry name" value="MutS"/>
</dbReference>
<keyword evidence="13" id="KW-0175">Coiled coil</keyword>
<keyword evidence="5" id="KW-0862">Zinc</keyword>
<feature type="domain" description="DNA mismatch repair proteins mutS family" evidence="16">
    <location>
        <begin position="1194"/>
        <end position="1210"/>
    </location>
</feature>
<dbReference type="EMBL" id="JALLPB020000291">
    <property type="protein sequence ID" value="KAL3810939.1"/>
    <property type="molecule type" value="Genomic_DNA"/>
</dbReference>
<reference evidence="17 18" key="1">
    <citation type="submission" date="2024-10" db="EMBL/GenBank/DDBJ databases">
        <title>Updated reference genomes for cyclostephanoid diatoms.</title>
        <authorList>
            <person name="Roberts W.R."/>
            <person name="Alverson A.J."/>
        </authorList>
    </citation>
    <scope>NUCLEOTIDE SEQUENCE [LARGE SCALE GENOMIC DNA]</scope>
    <source>
        <strain evidence="17 18">AJA228-03</strain>
    </source>
</reference>
<dbReference type="GO" id="GO:0003677">
    <property type="term" value="F:DNA binding"/>
    <property type="evidence" value="ECO:0007669"/>
    <property type="project" value="UniProtKB-KW"/>
</dbReference>
<feature type="coiled-coil region" evidence="13">
    <location>
        <begin position="908"/>
        <end position="935"/>
    </location>
</feature>
<dbReference type="InterPro" id="IPR007696">
    <property type="entry name" value="DNA_mismatch_repair_MutS_core"/>
</dbReference>
<dbReference type="Pfam" id="PF01430">
    <property type="entry name" value="HSP33"/>
    <property type="match status" value="1"/>
</dbReference>
<dbReference type="Proteomes" id="UP001530377">
    <property type="component" value="Unassembled WGS sequence"/>
</dbReference>
<dbReference type="Gene3D" id="1.10.1420.10">
    <property type="match status" value="2"/>
</dbReference>
<dbReference type="InterPro" id="IPR027417">
    <property type="entry name" value="P-loop_NTPase"/>
</dbReference>
<keyword evidence="10" id="KW-0234">DNA repair</keyword>
<proteinExistence type="predicted"/>
<sequence length="1354" mass="148006">MTTARAALFLQLKLIMATLGLSTGTKFRPMLAVGAPTGSCSSFQYQSGTSTRRSVISSSGGGRRWRSSAAYGRTAFRHIRGDVDSWRNMCPPDESSSVSSSPPSIVTSNSIDLGPYRNKNNLNDQVFSAMSADGGLKVTVATIRNLLNDMMIQHSMNPVPGDALGRATLCALMASNGMQEDQMFQLSLRGDGPLRGLLVIVTGKGETRGYVGNPSLGDDFTLREAVGVGTVQVVKNHPDWPRPYNGITSIRHGDIDRDVGIYLAESEQRSCALAAATSFNGILCTAAGGYLVERLPDCTPETMSRMERNLVKLVQMNGEGEALPANLLLEGKTPVDIASILLDGLGMEPLDQLVPKPKCPCSAEKLFRSLRLMPREEVNTILLEEGQIEARCQFCGTVYRMGPEEVERRFLDAKGDPSKDEEWGGGYDRSPYPIDITQNNNNNTRKMTPATNDEEHDLLQSEAAIITILLSRSATTASGNSTQDSSTAKLCVVSRRPHHRSGLDDPVRYVLENVVFLDDRRSFANLDALLTRLAPVGMAYVACTEGGDVGCNKGGRGNGDGNAASGEVSALLSRLVSVLESRNDVAPRSDDDDDAIERESRIDVHVLPSISRSRATSLAEATLRRLLGGETSPAHVAYRGDRRMAEEPMLLWCLGCLFSADGSHAASFDGHDDDGGGVGGGYDGGEGGAYRLVSGTMDSHLMLDRTAAEAINLLPPRTGSGQALITGGNAGNNSLYGVLNRCKTRMGSRTLEVWLRQPLVDLRAIQRRQDAVARLVEDSIGRDRLREEGLNSFRGIDIDRLGRRLIADGRAARERGIANTSRALESLYKLHLIGDKCLPPLLEMMEGLLEKEDDAGETEGWEEEENDGCALRFVYRGLAKSYKELSNATLLAEKVLDFDKAPRDYIIRPELDGELADVREELDRIEDELGAIHSDMNDLWAEISGKGNNQVKLEDVDANSNTSCVWQFRLANTNDAKLLDAHKEVHGVRVHRILKNGVYFSTKELEQLGTKKKDLMAEYEEKQRDIVNKCMEVASTFVPVLERCSVLLSELDVIASFAHVAAYSSNGYCRPEMTDGEDDGLGIELKDARHPCVELQDDMNFIANDFNLIFGSSSFLLVTGPNMGGKSTYIRSLGAIITMAQIGSFVPCASAKINIVHHILARVGAADYQDRGISTFMAEMLEASSILRTSTKRSLIIIDELGRGTSTFDGYGLAKAISEHIVQKIGCMTVFATHFHELTALEEQEASVANSHVTACSDGRSGLTFLYEVRPGPCLESFGIQVAEMANMPALIITDAKRKAKQLENFAYGKRSKVLEEDTATMEFLRCYKELPIDKMNYEEKQRILLPLLAKYGF</sequence>
<evidence type="ECO:0000256" key="8">
    <source>
        <dbReference type="ARBA" id="ARBA00023157"/>
    </source>
</evidence>
<keyword evidence="7" id="KW-0238">DNA-binding</keyword>
<dbReference type="SUPFAM" id="SSF48334">
    <property type="entry name" value="DNA repair protein MutS, domain III"/>
    <property type="match status" value="1"/>
</dbReference>
<evidence type="ECO:0000256" key="14">
    <source>
        <dbReference type="SAM" id="MobiDB-lite"/>
    </source>
</evidence>
<dbReference type="InterPro" id="IPR000397">
    <property type="entry name" value="Heat_shock_Hsp33"/>
</dbReference>
<dbReference type="Gene3D" id="3.55.30.10">
    <property type="entry name" value="Hsp33 domain"/>
    <property type="match status" value="1"/>
</dbReference>
<dbReference type="InterPro" id="IPR016153">
    <property type="entry name" value="Heat_shock_Hsp33_N"/>
</dbReference>
<organism evidence="17 18">
    <name type="scientific">Cyclostephanos tholiformis</name>
    <dbReference type="NCBI Taxonomy" id="382380"/>
    <lineage>
        <taxon>Eukaryota</taxon>
        <taxon>Sar</taxon>
        <taxon>Stramenopiles</taxon>
        <taxon>Ochrophyta</taxon>
        <taxon>Bacillariophyta</taxon>
        <taxon>Coscinodiscophyceae</taxon>
        <taxon>Thalassiosirophycidae</taxon>
        <taxon>Stephanodiscales</taxon>
        <taxon>Stephanodiscaceae</taxon>
        <taxon>Cyclostephanos</taxon>
    </lineage>
</organism>
<keyword evidence="11" id="KW-0539">Nucleus</keyword>
<dbReference type="SUPFAM" id="SSF64397">
    <property type="entry name" value="Hsp33 domain"/>
    <property type="match status" value="1"/>
</dbReference>
<evidence type="ECO:0000256" key="6">
    <source>
        <dbReference type="ARBA" id="ARBA00022840"/>
    </source>
</evidence>
<dbReference type="PROSITE" id="PS00486">
    <property type="entry name" value="DNA_MISMATCH_REPAIR_2"/>
    <property type="match status" value="1"/>
</dbReference>
<dbReference type="SMART" id="SM00534">
    <property type="entry name" value="MUTSac"/>
    <property type="match status" value="1"/>
</dbReference>